<dbReference type="EMBL" id="MT142904">
    <property type="protein sequence ID" value="QJA90306.1"/>
    <property type="molecule type" value="Genomic_DNA"/>
</dbReference>
<name>A0A6M3K2G6_9ZZZZ</name>
<protein>
    <submittedName>
        <fullName evidence="1">Putative terminase</fullName>
    </submittedName>
</protein>
<evidence type="ECO:0000313" key="1">
    <source>
        <dbReference type="EMBL" id="QJA76359.1"/>
    </source>
</evidence>
<reference evidence="1" key="1">
    <citation type="submission" date="2020-03" db="EMBL/GenBank/DDBJ databases">
        <title>The deep terrestrial virosphere.</title>
        <authorList>
            <person name="Holmfeldt K."/>
            <person name="Nilsson E."/>
            <person name="Simone D."/>
            <person name="Lopez-Fernandez M."/>
            <person name="Wu X."/>
            <person name="de Brujin I."/>
            <person name="Lundin D."/>
            <person name="Andersson A."/>
            <person name="Bertilsson S."/>
            <person name="Dopson M."/>
        </authorList>
    </citation>
    <scope>NUCLEOTIDE SEQUENCE</scope>
    <source>
        <strain evidence="1">MM415A01528</strain>
        <strain evidence="2">MM415B02402</strain>
    </source>
</reference>
<evidence type="ECO:0000313" key="2">
    <source>
        <dbReference type="EMBL" id="QJA90306.1"/>
    </source>
</evidence>
<accession>A0A6M3K2G6</accession>
<sequence length="516" mass="59814">MSVAYDESVIVPQEYHAIFDYVVHPVANAYINSDANLRVIIKGNQGGATATACYDAVMRVLGMHPVDKRNVLNKPIRFISKVLPMSPEDEENQQYVEFKRMLPGYLIENDVTSRSTQMIVRRPDGTRVKCEFMSSKQDLDAFMSVQRSAIYQDEEIDKSKWDENQMRLLKEGGDTSVSLTPAKGLDWTYDLLWCRASKIYRSKTIADEFNLPEVEATAIDSGIEVFNWATDDNPVMTPDTIDRIFSEVMDPDDLAMRRYGVFRQASGKIYKGFTKQVHVVSADKVFDAALFREYWHFRVIDYHPSKPWYVTWVAITPTNEWFIWHEFVATHDRCTTYDLRDQIKGMSLLQEDDPFNRATLIDPLSEVKQPNTGYSVFDDLKRGEDGIRRLTPADTKNASARDRVKVRLKNALDAGVPGNNINKKNAYSERYGIYMPTLWFLDCCKVHIEHFDKWRLVDFKQEHVKATRTIKRPSEKWSDFCRNIEFLAALDPVFYQMPSESDNRKPLFLFRGRRNA</sequence>
<dbReference type="Gene3D" id="3.40.50.300">
    <property type="entry name" value="P-loop containing nucleotide triphosphate hydrolases"/>
    <property type="match status" value="1"/>
</dbReference>
<dbReference type="EMBL" id="MT142220">
    <property type="protein sequence ID" value="QJA76359.1"/>
    <property type="molecule type" value="Genomic_DNA"/>
</dbReference>
<dbReference type="InterPro" id="IPR027417">
    <property type="entry name" value="P-loop_NTPase"/>
</dbReference>
<organism evidence="1">
    <name type="scientific">viral metagenome</name>
    <dbReference type="NCBI Taxonomy" id="1070528"/>
    <lineage>
        <taxon>unclassified sequences</taxon>
        <taxon>metagenomes</taxon>
        <taxon>organismal metagenomes</taxon>
    </lineage>
</organism>
<gene>
    <name evidence="1" type="ORF">MM415A01528_0003</name>
    <name evidence="2" type="ORF">MM415B02402_0008</name>
</gene>
<dbReference type="Pfam" id="PF03237">
    <property type="entry name" value="Terminase_6N"/>
    <property type="match status" value="1"/>
</dbReference>
<dbReference type="Gene3D" id="3.30.420.280">
    <property type="match status" value="1"/>
</dbReference>
<dbReference type="AlphaFoldDB" id="A0A6M3K2G6"/>
<proteinExistence type="predicted"/>